<keyword evidence="4" id="KW-1185">Reference proteome</keyword>
<dbReference type="PANTHER" id="PTHR34502">
    <property type="entry name" value="DUF6594 DOMAIN-CONTAINING PROTEIN-RELATED"/>
    <property type="match status" value="1"/>
</dbReference>
<feature type="compositionally biased region" description="Basic residues" evidence="1">
    <location>
        <begin position="61"/>
        <end position="71"/>
    </location>
</feature>
<dbReference type="InterPro" id="IPR046529">
    <property type="entry name" value="DUF6594"/>
</dbReference>
<dbReference type="VEuPathDB" id="FungiDB:Z518_09800"/>
<proteinExistence type="predicted"/>
<feature type="compositionally biased region" description="Basic residues" evidence="1">
    <location>
        <begin position="9"/>
        <end position="18"/>
    </location>
</feature>
<name>A0A0D2IVK5_9EURO</name>
<dbReference type="HOGENOM" id="CLU_568621_0_0_1"/>
<feature type="region of interest" description="Disordered" evidence="1">
    <location>
        <begin position="1"/>
        <end position="96"/>
    </location>
</feature>
<dbReference type="Pfam" id="PF20237">
    <property type="entry name" value="DUF6594"/>
    <property type="match status" value="1"/>
</dbReference>
<feature type="domain" description="DUF6594" evidence="2">
    <location>
        <begin position="253"/>
        <end position="489"/>
    </location>
</feature>
<reference evidence="3 4" key="1">
    <citation type="submission" date="2015-01" db="EMBL/GenBank/DDBJ databases">
        <title>The Genome Sequence of Rhinocladiella mackenzie CBS 650.93.</title>
        <authorList>
            <consortium name="The Broad Institute Genomics Platform"/>
            <person name="Cuomo C."/>
            <person name="de Hoog S."/>
            <person name="Gorbushina A."/>
            <person name="Stielow B."/>
            <person name="Teixiera M."/>
            <person name="Abouelleil A."/>
            <person name="Chapman S.B."/>
            <person name="Priest M."/>
            <person name="Young S.K."/>
            <person name="Wortman J."/>
            <person name="Nusbaum C."/>
            <person name="Birren B."/>
        </authorList>
    </citation>
    <scope>NUCLEOTIDE SEQUENCE [LARGE SCALE GENOMIC DNA]</scope>
    <source>
        <strain evidence="3 4">CBS 650.93</strain>
    </source>
</reference>
<feature type="region of interest" description="Disordered" evidence="1">
    <location>
        <begin position="113"/>
        <end position="193"/>
    </location>
</feature>
<accession>A0A0D2IVK5</accession>
<evidence type="ECO:0000256" key="1">
    <source>
        <dbReference type="SAM" id="MobiDB-lite"/>
    </source>
</evidence>
<organism evidence="3 4">
    <name type="scientific">Rhinocladiella mackenziei CBS 650.93</name>
    <dbReference type="NCBI Taxonomy" id="1442369"/>
    <lineage>
        <taxon>Eukaryota</taxon>
        <taxon>Fungi</taxon>
        <taxon>Dikarya</taxon>
        <taxon>Ascomycota</taxon>
        <taxon>Pezizomycotina</taxon>
        <taxon>Eurotiomycetes</taxon>
        <taxon>Chaetothyriomycetidae</taxon>
        <taxon>Chaetothyriales</taxon>
        <taxon>Herpotrichiellaceae</taxon>
        <taxon>Rhinocladiella</taxon>
    </lineage>
</organism>
<feature type="compositionally biased region" description="Polar residues" evidence="1">
    <location>
        <begin position="34"/>
        <end position="54"/>
    </location>
</feature>
<dbReference type="EMBL" id="KN847482">
    <property type="protein sequence ID" value="KIX00735.1"/>
    <property type="molecule type" value="Genomic_DNA"/>
</dbReference>
<evidence type="ECO:0000313" key="4">
    <source>
        <dbReference type="Proteomes" id="UP000053617"/>
    </source>
</evidence>
<dbReference type="AlphaFoldDB" id="A0A0D2IVK5"/>
<feature type="compositionally biased region" description="Basic and acidic residues" evidence="1">
    <location>
        <begin position="119"/>
        <end position="136"/>
    </location>
</feature>
<feature type="compositionally biased region" description="Low complexity" evidence="1">
    <location>
        <begin position="20"/>
        <end position="33"/>
    </location>
</feature>
<dbReference type="GeneID" id="25297871"/>
<dbReference type="PANTHER" id="PTHR34502:SF6">
    <property type="entry name" value="DUF6594 DOMAIN-CONTAINING PROTEIN"/>
    <property type="match status" value="1"/>
</dbReference>
<dbReference type="OrthoDB" id="5416037at2759"/>
<feature type="region of interest" description="Disordered" evidence="1">
    <location>
        <begin position="206"/>
        <end position="240"/>
    </location>
</feature>
<gene>
    <name evidence="3" type="ORF">Z518_09800</name>
</gene>
<evidence type="ECO:0000259" key="2">
    <source>
        <dbReference type="Pfam" id="PF20237"/>
    </source>
</evidence>
<dbReference type="RefSeq" id="XP_013267871.1">
    <property type="nucleotide sequence ID" value="XM_013412417.1"/>
</dbReference>
<dbReference type="STRING" id="1442369.A0A0D2IVK5"/>
<protein>
    <recommendedName>
        <fullName evidence="2">DUF6594 domain-containing protein</fullName>
    </recommendedName>
</protein>
<evidence type="ECO:0000313" key="3">
    <source>
        <dbReference type="EMBL" id="KIX00735.1"/>
    </source>
</evidence>
<sequence>MFVSARDQGRRRRSHIHGVSKAARSSKLSLLSAITTASHGSNDSTSTTTQETYARSSSGSSKRRKSSKSKKPREGREGLVPSVNGTLEKSNKAERMSRESVDVFAFLVKDDDQSTPTLHTEEPAHFVPEETPVHDESETEGGVKSQHSDSGISMGDSSVCHVNNDPSLDSRLSPLPEDTQDITDTQGHLKDRPSYSRRLRWKWPDVPPATHKRSIPSPSIRTPSPEHTRIHTPRTPDSLDKEFCAPKEILSGYDLVADKLTQGEIPPVFRLFQKSNYRVLLQLQDEIGEMEEELAALDLADTRSRLNSNGSTSPASRRINWQWSQSDLQAHRLQVLGRLYIKIEQYYQALLSTQKVQRLSSRAIPAEIDKFRAWLRENNPLSGPESTFLDNEDDLIALKETSTGWDPTGSTSTTTTPDLVPLCILTMTLLPLLCFKLITGVLNRLILLTALLAAGLSGLEKLDRSKGEQQHRQWVLACFGVSFLAALSF</sequence>
<dbReference type="Proteomes" id="UP000053617">
    <property type="component" value="Unassembled WGS sequence"/>
</dbReference>